<feature type="domain" description="HTH araC/xylS-type" evidence="4">
    <location>
        <begin position="30"/>
        <end position="111"/>
    </location>
</feature>
<dbReference type="EMBL" id="JBHTIS010004070">
    <property type="protein sequence ID" value="MFD1052021.1"/>
    <property type="molecule type" value="Genomic_DNA"/>
</dbReference>
<protein>
    <submittedName>
        <fullName evidence="5">Helix-turn-helix domain-containing protein</fullName>
    </submittedName>
</protein>
<evidence type="ECO:0000256" key="3">
    <source>
        <dbReference type="ARBA" id="ARBA00023163"/>
    </source>
</evidence>
<name>A0ABW3MN32_9PSEU</name>
<dbReference type="PROSITE" id="PS01124">
    <property type="entry name" value="HTH_ARAC_FAMILY_2"/>
    <property type="match status" value="1"/>
</dbReference>
<evidence type="ECO:0000259" key="4">
    <source>
        <dbReference type="PROSITE" id="PS01124"/>
    </source>
</evidence>
<keyword evidence="6" id="KW-1185">Reference proteome</keyword>
<evidence type="ECO:0000313" key="5">
    <source>
        <dbReference type="EMBL" id="MFD1052021.1"/>
    </source>
</evidence>
<evidence type="ECO:0000256" key="1">
    <source>
        <dbReference type="ARBA" id="ARBA00023015"/>
    </source>
</evidence>
<dbReference type="InterPro" id="IPR050204">
    <property type="entry name" value="AraC_XylS_family_regulators"/>
</dbReference>
<dbReference type="SMART" id="SM00342">
    <property type="entry name" value="HTH_ARAC"/>
    <property type="match status" value="1"/>
</dbReference>
<evidence type="ECO:0000313" key="6">
    <source>
        <dbReference type="Proteomes" id="UP001597045"/>
    </source>
</evidence>
<sequence>LRARFAKMSNTEQSRGDLVRAATAMLPGERVGDMARKLNVSERHLRNLFNDTVGLSPKQVARVTRVRTVLARADRQKGARLAVDSGYYDQSHMAAEFRDTMGLPLGAYIAGKRPPVLGDC</sequence>
<comment type="caution">
    <text evidence="5">The sequence shown here is derived from an EMBL/GenBank/DDBJ whole genome shotgun (WGS) entry which is preliminary data.</text>
</comment>
<dbReference type="Gene3D" id="1.10.10.60">
    <property type="entry name" value="Homeodomain-like"/>
    <property type="match status" value="1"/>
</dbReference>
<proteinExistence type="predicted"/>
<dbReference type="InterPro" id="IPR018060">
    <property type="entry name" value="HTH_AraC"/>
</dbReference>
<keyword evidence="3" id="KW-0804">Transcription</keyword>
<dbReference type="Proteomes" id="UP001597045">
    <property type="component" value="Unassembled WGS sequence"/>
</dbReference>
<keyword evidence="1" id="KW-0805">Transcription regulation</keyword>
<feature type="non-terminal residue" evidence="5">
    <location>
        <position position="1"/>
    </location>
</feature>
<dbReference type="Pfam" id="PF12833">
    <property type="entry name" value="HTH_18"/>
    <property type="match status" value="1"/>
</dbReference>
<gene>
    <name evidence="5" type="ORF">ACFQ1S_43870</name>
</gene>
<reference evidence="6" key="1">
    <citation type="journal article" date="2019" name="Int. J. Syst. Evol. Microbiol.">
        <title>The Global Catalogue of Microorganisms (GCM) 10K type strain sequencing project: providing services to taxonomists for standard genome sequencing and annotation.</title>
        <authorList>
            <consortium name="The Broad Institute Genomics Platform"/>
            <consortium name="The Broad Institute Genome Sequencing Center for Infectious Disease"/>
            <person name="Wu L."/>
            <person name="Ma J."/>
        </authorList>
    </citation>
    <scope>NUCLEOTIDE SEQUENCE [LARGE SCALE GENOMIC DNA]</scope>
    <source>
        <strain evidence="6">JCM 31486</strain>
    </source>
</reference>
<accession>A0ABW3MN32</accession>
<evidence type="ECO:0000256" key="2">
    <source>
        <dbReference type="ARBA" id="ARBA00023125"/>
    </source>
</evidence>
<organism evidence="5 6">
    <name type="scientific">Kibdelosporangium lantanae</name>
    <dbReference type="NCBI Taxonomy" id="1497396"/>
    <lineage>
        <taxon>Bacteria</taxon>
        <taxon>Bacillati</taxon>
        <taxon>Actinomycetota</taxon>
        <taxon>Actinomycetes</taxon>
        <taxon>Pseudonocardiales</taxon>
        <taxon>Pseudonocardiaceae</taxon>
        <taxon>Kibdelosporangium</taxon>
    </lineage>
</organism>
<keyword evidence="2" id="KW-0238">DNA-binding</keyword>
<dbReference type="PANTHER" id="PTHR46796">
    <property type="entry name" value="HTH-TYPE TRANSCRIPTIONAL ACTIVATOR RHAS-RELATED"/>
    <property type="match status" value="1"/>
</dbReference>